<evidence type="ECO:0000313" key="2">
    <source>
        <dbReference type="Proteomes" id="UP000224460"/>
    </source>
</evidence>
<comment type="caution">
    <text evidence="1">The sequence shown here is derived from an EMBL/GenBank/DDBJ whole genome shotgun (WGS) entry which is preliminary data.</text>
</comment>
<proteinExistence type="predicted"/>
<keyword evidence="2" id="KW-1185">Reference proteome</keyword>
<accession>A0AC61DCY1</accession>
<gene>
    <name evidence="1" type="ORF">CS063_10250</name>
</gene>
<evidence type="ECO:0000313" key="1">
    <source>
        <dbReference type="EMBL" id="PHV70461.1"/>
    </source>
</evidence>
<name>A0AC61DCY1_9FIRM</name>
<reference evidence="1" key="1">
    <citation type="submission" date="2017-10" db="EMBL/GenBank/DDBJ databases">
        <title>Genome sequence of cellulolytic Lachnospiraceae bacterium XHS1971 isolated from hotspring sediment.</title>
        <authorList>
            <person name="Vasudevan G."/>
            <person name="Joshi A.J."/>
            <person name="Hivarkar S."/>
            <person name="Lanjekar V.B."/>
            <person name="Dhakephalkar P.K."/>
            <person name="Dagar S."/>
        </authorList>
    </citation>
    <scope>NUCLEOTIDE SEQUENCE</scope>
    <source>
        <strain evidence="1">XHS1971</strain>
    </source>
</reference>
<protein>
    <submittedName>
        <fullName evidence="1">Signal peptidase I</fullName>
    </submittedName>
</protein>
<dbReference type="EMBL" id="PEDL01000010">
    <property type="protein sequence ID" value="PHV70461.1"/>
    <property type="molecule type" value="Genomic_DNA"/>
</dbReference>
<organism evidence="1 2">
    <name type="scientific">Sporanaerobium hydrogeniformans</name>
    <dbReference type="NCBI Taxonomy" id="3072179"/>
    <lineage>
        <taxon>Bacteria</taxon>
        <taxon>Bacillati</taxon>
        <taxon>Bacillota</taxon>
        <taxon>Clostridia</taxon>
        <taxon>Lachnospirales</taxon>
        <taxon>Lachnospiraceae</taxon>
        <taxon>Sporanaerobium</taxon>
    </lineage>
</organism>
<dbReference type="Proteomes" id="UP000224460">
    <property type="component" value="Unassembled WGS sequence"/>
</dbReference>
<sequence length="402" mass="45251">MIGELTNTQYKKIANGLVLIILLFYTLENSFVAKYIGGTLFVYGVKPLFYILIAMIMAWKVPKVRSCGKLLHQSTVYTWAFNCGVIYIVANILGGVIQGFGKSPYNLTPLGMITNIWTVGSVLIGREMIRAYVINSHKGLKSKVFFGVVVLIMTFTNIRLAEIKGLSDLETWTIFMAEKLIPELCHNLLATYLVMYAGPLASILYLGMIEAVMWLSPILPNINWLGKGVIGMLIPLLCLVYIHTQYLSLTKKIKMYKEKQEKLIEWVPFTLITISFIWFVAGVFPIYPSAIATGSMQPLIDPGDVILLEKIKDMEDVKRLKVGDVIQFKRGDILITHRIIEVVEEQNGFVFRTKGDNNSVEDRQVVVPENLKGILKGIVPKVGYLTILLKSQDLSSLEEVEF</sequence>